<dbReference type="Proteomes" id="UP001190466">
    <property type="component" value="Chromosome"/>
</dbReference>
<feature type="region of interest" description="Disordered" evidence="6">
    <location>
        <begin position="222"/>
        <end position="266"/>
    </location>
</feature>
<feature type="compositionally biased region" description="Basic and acidic residues" evidence="6">
    <location>
        <begin position="162"/>
        <end position="183"/>
    </location>
</feature>
<dbReference type="SUPFAM" id="SSF54001">
    <property type="entry name" value="Cysteine proteinases"/>
    <property type="match status" value="1"/>
</dbReference>
<dbReference type="InterPro" id="IPR051794">
    <property type="entry name" value="PG_Endopeptidase_C40"/>
</dbReference>
<keyword evidence="3" id="KW-0378">Hydrolase</keyword>
<evidence type="ECO:0000256" key="2">
    <source>
        <dbReference type="ARBA" id="ARBA00022670"/>
    </source>
</evidence>
<evidence type="ECO:0000313" key="10">
    <source>
        <dbReference type="Proteomes" id="UP001190466"/>
    </source>
</evidence>
<feature type="signal peptide" evidence="7">
    <location>
        <begin position="1"/>
        <end position="33"/>
    </location>
</feature>
<protein>
    <submittedName>
        <fullName evidence="9">NlpC/P60 family peptidoglycan endopeptidase RipA</fullName>
    </submittedName>
</protein>
<feature type="region of interest" description="Disordered" evidence="6">
    <location>
        <begin position="162"/>
        <end position="194"/>
    </location>
</feature>
<feature type="chain" id="PRO_5047081721" evidence="7">
    <location>
        <begin position="34"/>
        <end position="480"/>
    </location>
</feature>
<evidence type="ECO:0000256" key="5">
    <source>
        <dbReference type="SAM" id="Coils"/>
    </source>
</evidence>
<dbReference type="NCBIfam" id="NF033741">
    <property type="entry name" value="NlpC_p60_RipA"/>
    <property type="match status" value="1"/>
</dbReference>
<dbReference type="Pfam" id="PF00877">
    <property type="entry name" value="NLPC_P60"/>
    <property type="match status" value="1"/>
</dbReference>
<accession>A0ABM9MEH1</accession>
<feature type="compositionally biased region" description="Low complexity" evidence="6">
    <location>
        <begin position="224"/>
        <end position="249"/>
    </location>
</feature>
<reference evidence="9 10" key="1">
    <citation type="submission" date="2023-08" db="EMBL/GenBank/DDBJ databases">
        <authorList>
            <person name="Folkvardsen B D."/>
            <person name="Norman A."/>
        </authorList>
    </citation>
    <scope>NUCLEOTIDE SEQUENCE [LARGE SCALE GENOMIC DNA]</scope>
    <source>
        <strain evidence="9 10">Mu0050</strain>
    </source>
</reference>
<sequence>MRRMVPVRAISQVAALALLIATPGLLTAGVATADPEPNPTSLAALIADVAEANQRLDELGAQIQLQQESVNKALVDVQTARDNAALAQRQIDESAKAVEAANAAIADAQQRFDEFAAATYVAGPSASYLTARTPEDVIATASASKTVSVSSHQVMANLQRARTEQVNKESMARSAKEKADQAAREAQSSQDAAVEALKSAQQTFSEQQAQVDALAAQREEAKARLAAARPAPAAAPAGPAQTGAAASPSAPAPAGAPGPEADWDRSPQAAAGVVPYGDISQWDTTLPMVPSAFMSGDPIAIVNTVLQISATSAQVTADLGRKFLEKIGILKPADTGITNGAIPRVYGRQASEYVIRRGMSQMGVPYSWGGGNAAGPSRGIDSGANTVGFDCSGLVLYAFAGVGIKLPHYSGSQYNMGRKIPSSQMRRGDVIFYGPGGSQHVTIYLGDGQMLEAPYTGSHVKISPVRTSGMTPHVVRYIEY</sequence>
<evidence type="ECO:0000256" key="4">
    <source>
        <dbReference type="ARBA" id="ARBA00022807"/>
    </source>
</evidence>
<dbReference type="EMBL" id="OY726395">
    <property type="protein sequence ID" value="CAJ1583243.1"/>
    <property type="molecule type" value="Genomic_DNA"/>
</dbReference>
<dbReference type="InterPro" id="IPR000064">
    <property type="entry name" value="NLP_P60_dom"/>
</dbReference>
<comment type="similarity">
    <text evidence="1">Belongs to the peptidase C40 family.</text>
</comment>
<keyword evidence="10" id="KW-1185">Reference proteome</keyword>
<name>A0ABM9MEH1_9MYCO</name>
<keyword evidence="4" id="KW-0788">Thiol protease</keyword>
<evidence type="ECO:0000259" key="8">
    <source>
        <dbReference type="PROSITE" id="PS51935"/>
    </source>
</evidence>
<evidence type="ECO:0000256" key="7">
    <source>
        <dbReference type="SAM" id="SignalP"/>
    </source>
</evidence>
<feature type="coiled-coil region" evidence="5">
    <location>
        <begin position="42"/>
        <end position="118"/>
    </location>
</feature>
<dbReference type="InterPro" id="IPR038765">
    <property type="entry name" value="Papain-like_cys_pep_sf"/>
</dbReference>
<evidence type="ECO:0000256" key="1">
    <source>
        <dbReference type="ARBA" id="ARBA00007074"/>
    </source>
</evidence>
<dbReference type="InterPro" id="IPR049836">
    <property type="entry name" value="RipA"/>
</dbReference>
<evidence type="ECO:0000313" key="9">
    <source>
        <dbReference type="EMBL" id="CAJ1583243.1"/>
    </source>
</evidence>
<gene>
    <name evidence="9" type="primary">ripA</name>
    <name evidence="9" type="ORF">MU0050_002509</name>
</gene>
<organism evidence="9 10">
    <name type="scientific">[Mycobacterium] wendilense</name>
    <dbReference type="NCBI Taxonomy" id="3064284"/>
    <lineage>
        <taxon>Bacteria</taxon>
        <taxon>Bacillati</taxon>
        <taxon>Actinomycetota</taxon>
        <taxon>Actinomycetes</taxon>
        <taxon>Mycobacteriales</taxon>
        <taxon>Mycobacteriaceae</taxon>
        <taxon>Mycolicibacter</taxon>
    </lineage>
</organism>
<dbReference type="PANTHER" id="PTHR47359:SF3">
    <property type="entry name" value="NLP_P60 DOMAIN-CONTAINING PROTEIN-RELATED"/>
    <property type="match status" value="1"/>
</dbReference>
<evidence type="ECO:0000256" key="3">
    <source>
        <dbReference type="ARBA" id="ARBA00022801"/>
    </source>
</evidence>
<evidence type="ECO:0000256" key="6">
    <source>
        <dbReference type="SAM" id="MobiDB-lite"/>
    </source>
</evidence>
<keyword evidence="2" id="KW-0645">Protease</keyword>
<proteinExistence type="inferred from homology"/>
<keyword evidence="5" id="KW-0175">Coiled coil</keyword>
<dbReference type="PROSITE" id="PS51935">
    <property type="entry name" value="NLPC_P60"/>
    <property type="match status" value="1"/>
</dbReference>
<keyword evidence="7" id="KW-0732">Signal</keyword>
<dbReference type="PANTHER" id="PTHR47359">
    <property type="entry name" value="PEPTIDOGLYCAN DL-ENDOPEPTIDASE CWLO"/>
    <property type="match status" value="1"/>
</dbReference>
<dbReference type="Gene3D" id="6.10.250.3150">
    <property type="match status" value="1"/>
</dbReference>
<feature type="domain" description="NlpC/P60" evidence="8">
    <location>
        <begin position="348"/>
        <end position="480"/>
    </location>
</feature>
<dbReference type="Gene3D" id="3.90.1720.10">
    <property type="entry name" value="endopeptidase domain like (from Nostoc punctiforme)"/>
    <property type="match status" value="1"/>
</dbReference>